<sequence length="239" mass="26691">MTNLLDLVLEAHGGLRRWQEARTIHAKGSLGGLLWTLRGQQGILATADMTVDVQQQRVVFEGFTDPELRGVFTPGRVAIERRDGEVVAERTSPREAFSGHGPDTPWDQLHVLYFAGYAMWNYLTAPYLLTRPGVAVEELEPWQEAGENWRRLRATFPDALATHAREQIFYYNTAGLLRRHDYAADVLGGAPAAHLCEKHATVSGLVFPTHRYVLPVQEDARVLPEPVLVTIDLSEISVA</sequence>
<keyword evidence="2" id="KW-1185">Reference proteome</keyword>
<reference evidence="2" key="1">
    <citation type="submission" date="2017-05" db="EMBL/GenBank/DDBJ databases">
        <title>Streptomyces olivochromogenes NBRC 3561 whole genome shotgun sequence.</title>
        <authorList>
            <person name="Dohra H."/>
            <person name="Kodani S."/>
        </authorList>
    </citation>
    <scope>NUCLEOTIDE SEQUENCE [LARGE SCALE GENOMIC DNA]</scope>
    <source>
        <strain evidence="2">NBRC 3561</strain>
    </source>
</reference>
<gene>
    <name evidence="1" type="ORF">SO3561_06888</name>
</gene>
<comment type="caution">
    <text evidence="1">The sequence shown here is derived from an EMBL/GenBank/DDBJ whole genome shotgun (WGS) entry which is preliminary data.</text>
</comment>
<organism evidence="1 2">
    <name type="scientific">Streptomyces olivochromogenes</name>
    <dbReference type="NCBI Taxonomy" id="1963"/>
    <lineage>
        <taxon>Bacteria</taxon>
        <taxon>Bacillati</taxon>
        <taxon>Actinomycetota</taxon>
        <taxon>Actinomycetes</taxon>
        <taxon>Kitasatosporales</taxon>
        <taxon>Streptomycetaceae</taxon>
        <taxon>Streptomyces</taxon>
    </lineage>
</organism>
<dbReference type="AlphaFoldDB" id="A0A250VM92"/>
<dbReference type="STRING" id="1963.AQJ27_38280"/>
<dbReference type="Proteomes" id="UP000217446">
    <property type="component" value="Unassembled WGS sequence"/>
</dbReference>
<evidence type="ECO:0000313" key="1">
    <source>
        <dbReference type="EMBL" id="GAX55333.1"/>
    </source>
</evidence>
<dbReference type="RefSeq" id="WP_067379370.1">
    <property type="nucleotide sequence ID" value="NZ_KQ948469.1"/>
</dbReference>
<evidence type="ECO:0000313" key="2">
    <source>
        <dbReference type="Proteomes" id="UP000217446"/>
    </source>
</evidence>
<accession>A0A250VM92</accession>
<proteinExistence type="predicted"/>
<protein>
    <submittedName>
        <fullName evidence="1">Uncharacterized protein</fullName>
    </submittedName>
</protein>
<name>A0A250VM92_STROL</name>
<dbReference type="EMBL" id="BDQI01000018">
    <property type="protein sequence ID" value="GAX55333.1"/>
    <property type="molecule type" value="Genomic_DNA"/>
</dbReference>